<dbReference type="OrthoDB" id="294853at2759"/>
<dbReference type="PANTHER" id="PTHR10663:SF333">
    <property type="entry name" value="PROTEIN MON2 HOMOLOG"/>
    <property type="match status" value="1"/>
</dbReference>
<keyword evidence="4" id="KW-0175">Coiled coil</keyword>
<proteinExistence type="inferred from homology"/>
<comment type="similarity">
    <text evidence="1">Belongs to the MON2 family.</text>
</comment>
<dbReference type="Proteomes" id="UP000799291">
    <property type="component" value="Unassembled WGS sequence"/>
</dbReference>
<name>A0A6G1JMI7_9PLEO</name>
<dbReference type="GO" id="GO:0015031">
    <property type="term" value="P:protein transport"/>
    <property type="evidence" value="ECO:0007669"/>
    <property type="project" value="UniProtKB-KW"/>
</dbReference>
<evidence type="ECO:0008006" key="11">
    <source>
        <dbReference type="Google" id="ProtNLM"/>
    </source>
</evidence>
<feature type="domain" description="Mon2/Sec7/BIG1-like dimerisation and cyclophilin-binding" evidence="8">
    <location>
        <begin position="4"/>
        <end position="175"/>
    </location>
</feature>
<sequence length="1688" mass="184674">MTAQILAAELGNLIQDSKRKNTELRNAADKALQELKSLSVTSEAQLSADLSRRPHFISPFLIACSTHNAKFGSTGVSCLQRLSVSRALPRERLTEVLDALKDSVSLSHDVQLKILQALPSLLQNYPLEIRGDLLSTILQICSALQNAKNFAVSNTAAATLQQLVIAVFDRVAAEDDKALEVPTVAEVPGDDGNVSVRPAAHDAYKIFNDLNLLVTGEKPSFIRFSSIPSTSTLEVIEAVLSNHGKVMTTHLEQICILRSLLMPTIIRSLSDRLSFPITLRIIRILNLLIRNHLSIMPSECEIALGLLNHMLDPEASTVWKRALCLEVFRGVYSDSRLLLQIYSLYDEQEGKKNIFGDNLASFVRLATEKPALIGLGQQSTMPAGRSGGNDTSSEQAVAEAGALAGVIGGPVPEPSTTNPSGISIQWSTLKTPCIEHLDKSEPPAMPETYVYSLVLTCITNVSESLAKFVLPLTVHHESKSKRKNKTDEGQRQDGETSPTTSSTRRLSRTQSFRKKTIPVNPLLLEDHPTYAYVQTSATLVTSCWPAVMATCSTFLNAALDADYYRALVRAIQKFTQVAGLLRLSTPRDAFLTTLGKAAVPSSMLLANVSSPKSPPPEHASVFGNAKGLLSVDSLVSQASSTLDKNRRPSHEVNVPSLGPRNLLCLRALLNLAIALGPTLQSAWSIVFETLQVADLVLALSNQTGVRTPGGSRGRAESETSTEKVEAETSAVQAAARRLFESTVDFPNESFVEVLQALCALIHNNSGAQSGDRTPTIPSRPQILHQRRLGSVSGMNLSTETNSRDSAFALNKIGELAALNEERLAHYEPSESGWDVFVAELVRFSTAGVKATSSRLLAADTLSRTVREIAELSVADEERDAVQARILLALRAQIAALHHDSEDDDSYSDTDVRIHQITLEALKSVIEQCGESLVAGWVSVFDSLLSVFAGSSSSDNDDAASDTPDEHANYSIESLEVISKSLARTAFGTVQLVCSDFLAAVPDNCLSTLLELLLRFSRQQDDLNMSLTAVTFFWNVSDYLHSHSDLSLLPDMLGAVREQTQVRQVILSKSKQGTIGALWLQVLLNLSTITTDRRAELRNSAIQTIQRIFENYVDQISSKAWMICLRSVLFGMVESNLAIQNSIRNGPRVSNDDMAAWNDTTKTVLDSVSTLTSMYLDKVDNASKLGEAWSDLLDYLGKYFLCGSHALGSSVFTTITGVFSHIEDPRVLGTSPLLKTAAIWKQYFDHREAWGNSREDNQGAFVAYAEAFKAMYRLAHQSLSPRDLVQMLGNLEACVVDSNEVPYSSDVDHMTALQASVVDCFSTVRSEGDGLPEFLIRTLSSFAVLPYSVERERSSRRSPTFVALSKASMSLLQTLIVKHVAEEAIYNNGTFFFAMTCLAKPLREKYVWQQADKPPTIWQKATTTAISILEASLSQVNKLEGEQLKNVWEQIVDIASGITHAQVSATTPPASIGKDELFDIESFAKLRDLITISLGSPSLPDTLRRTYTRNLFETSITHEPSPGEIPDLEDSPLEDLYKVRLGRTDEPTATFRPTMAYVSLSELFSLVSVHGSSTERVKLAQAAAPYLILRAALPLRMYIADHPLRGCMPQPASQRRELLFVLQELGKLESEPAAIPDAPGVRSRHKKHLHRLHPLLGKATRVARGDGEVFEALVGLTDMVGLEFGVLDE</sequence>
<feature type="region of interest" description="Disordered" evidence="5">
    <location>
        <begin position="703"/>
        <end position="726"/>
    </location>
</feature>
<dbReference type="Pfam" id="PF16206">
    <property type="entry name" value="Mon2_C"/>
    <property type="match status" value="1"/>
</dbReference>
<dbReference type="InterPro" id="IPR016024">
    <property type="entry name" value="ARM-type_fold"/>
</dbReference>
<evidence type="ECO:0000256" key="4">
    <source>
        <dbReference type="SAM" id="Coils"/>
    </source>
</evidence>
<gene>
    <name evidence="9" type="ORF">K458DRAFT_356041</name>
</gene>
<evidence type="ECO:0000256" key="5">
    <source>
        <dbReference type="SAM" id="MobiDB-lite"/>
    </source>
</evidence>
<dbReference type="Pfam" id="PF16213">
    <property type="entry name" value="DCB"/>
    <property type="match status" value="1"/>
</dbReference>
<dbReference type="SUPFAM" id="SSF48371">
    <property type="entry name" value="ARM repeat"/>
    <property type="match status" value="1"/>
</dbReference>
<feature type="region of interest" description="Disordered" evidence="5">
    <location>
        <begin position="477"/>
        <end position="510"/>
    </location>
</feature>
<dbReference type="Pfam" id="PF12783">
    <property type="entry name" value="Sec7-like_HUS"/>
    <property type="match status" value="1"/>
</dbReference>
<evidence type="ECO:0000259" key="7">
    <source>
        <dbReference type="Pfam" id="PF16206"/>
    </source>
</evidence>
<dbReference type="InterPro" id="IPR032817">
    <property type="entry name" value="Mon2_C"/>
</dbReference>
<feature type="compositionally biased region" description="Basic and acidic residues" evidence="5">
    <location>
        <begin position="713"/>
        <end position="726"/>
    </location>
</feature>
<reference evidence="9" key="1">
    <citation type="journal article" date="2020" name="Stud. Mycol.">
        <title>101 Dothideomycetes genomes: a test case for predicting lifestyles and emergence of pathogens.</title>
        <authorList>
            <person name="Haridas S."/>
            <person name="Albert R."/>
            <person name="Binder M."/>
            <person name="Bloem J."/>
            <person name="Labutti K."/>
            <person name="Salamov A."/>
            <person name="Andreopoulos B."/>
            <person name="Baker S."/>
            <person name="Barry K."/>
            <person name="Bills G."/>
            <person name="Bluhm B."/>
            <person name="Cannon C."/>
            <person name="Castanera R."/>
            <person name="Culley D."/>
            <person name="Daum C."/>
            <person name="Ezra D."/>
            <person name="Gonzalez J."/>
            <person name="Henrissat B."/>
            <person name="Kuo A."/>
            <person name="Liang C."/>
            <person name="Lipzen A."/>
            <person name="Lutzoni F."/>
            <person name="Magnuson J."/>
            <person name="Mondo S."/>
            <person name="Nolan M."/>
            <person name="Ohm R."/>
            <person name="Pangilinan J."/>
            <person name="Park H.-J."/>
            <person name="Ramirez L."/>
            <person name="Alfaro M."/>
            <person name="Sun H."/>
            <person name="Tritt A."/>
            <person name="Yoshinaga Y."/>
            <person name="Zwiers L.-H."/>
            <person name="Turgeon B."/>
            <person name="Goodwin S."/>
            <person name="Spatafora J."/>
            <person name="Crous P."/>
            <person name="Grigoriev I."/>
        </authorList>
    </citation>
    <scope>NUCLEOTIDE SEQUENCE</scope>
    <source>
        <strain evidence="9">CBS 122367</strain>
    </source>
</reference>
<feature type="coiled-coil region" evidence="4">
    <location>
        <begin position="7"/>
        <end position="41"/>
    </location>
</feature>
<feature type="compositionally biased region" description="Basic and acidic residues" evidence="5">
    <location>
        <begin position="485"/>
        <end position="494"/>
    </location>
</feature>
<evidence type="ECO:0000259" key="6">
    <source>
        <dbReference type="Pfam" id="PF12783"/>
    </source>
</evidence>
<dbReference type="InterPro" id="IPR032691">
    <property type="entry name" value="Mon2/Sec7/BIG1-like_HUS"/>
</dbReference>
<keyword evidence="2" id="KW-0813">Transport</keyword>
<accession>A0A6G1JMI7</accession>
<organism evidence="9 10">
    <name type="scientific">Lentithecium fluviatile CBS 122367</name>
    <dbReference type="NCBI Taxonomy" id="1168545"/>
    <lineage>
        <taxon>Eukaryota</taxon>
        <taxon>Fungi</taxon>
        <taxon>Dikarya</taxon>
        <taxon>Ascomycota</taxon>
        <taxon>Pezizomycotina</taxon>
        <taxon>Dothideomycetes</taxon>
        <taxon>Pleosporomycetidae</taxon>
        <taxon>Pleosporales</taxon>
        <taxon>Massarineae</taxon>
        <taxon>Lentitheciaceae</taxon>
        <taxon>Lentithecium</taxon>
    </lineage>
</organism>
<keyword evidence="3" id="KW-0653">Protein transport</keyword>
<dbReference type="EMBL" id="MU005570">
    <property type="protein sequence ID" value="KAF2691335.1"/>
    <property type="molecule type" value="Genomic_DNA"/>
</dbReference>
<evidence type="ECO:0000256" key="1">
    <source>
        <dbReference type="ARBA" id="ARBA00008144"/>
    </source>
</evidence>
<dbReference type="PANTHER" id="PTHR10663">
    <property type="entry name" value="GUANYL-NUCLEOTIDE EXCHANGE FACTOR"/>
    <property type="match status" value="1"/>
</dbReference>
<evidence type="ECO:0000256" key="2">
    <source>
        <dbReference type="ARBA" id="ARBA00022448"/>
    </source>
</evidence>
<keyword evidence="10" id="KW-1185">Reference proteome</keyword>
<dbReference type="InterPro" id="IPR032629">
    <property type="entry name" value="DCB_dom"/>
</dbReference>
<dbReference type="GO" id="GO:0005794">
    <property type="term" value="C:Golgi apparatus"/>
    <property type="evidence" value="ECO:0007669"/>
    <property type="project" value="UniProtKB-ARBA"/>
</dbReference>
<feature type="domain" description="Mon2/Sec7/BIG1-like HUS" evidence="6">
    <location>
        <begin position="200"/>
        <end position="354"/>
    </location>
</feature>
<evidence type="ECO:0000313" key="10">
    <source>
        <dbReference type="Proteomes" id="UP000799291"/>
    </source>
</evidence>
<feature type="domain" description="Mon2 C-terminal" evidence="7">
    <location>
        <begin position="995"/>
        <end position="1135"/>
    </location>
</feature>
<evidence type="ECO:0000256" key="3">
    <source>
        <dbReference type="ARBA" id="ARBA00022927"/>
    </source>
</evidence>
<evidence type="ECO:0000313" key="9">
    <source>
        <dbReference type="EMBL" id="KAF2691335.1"/>
    </source>
</evidence>
<protein>
    <recommendedName>
        <fullName evidence="11">Endosomal peripheral membrane protein-like protein</fullName>
    </recommendedName>
</protein>
<evidence type="ECO:0000259" key="8">
    <source>
        <dbReference type="Pfam" id="PF16213"/>
    </source>
</evidence>